<dbReference type="InterPro" id="IPR042505">
    <property type="entry name" value="DYNC2I1"/>
</dbReference>
<keyword evidence="3" id="KW-1185">Reference proteome</keyword>
<sequence>MHVGHCNLKYLTMACPSETQLLCSGHMIQFLTCLMFLSLRHLMGMFLSKYNRLHCPSLSPSLKHAAKTRPLQTLLLKYHPTDSNQFFIGTNLGLVSHGTSHGLKAPPQFYRFQEVEERTVDISSIHFCPFSPNLFLVGCADGSIRLHLVSHDQPVAEWMNSTAGEPVISLQWAQTRPAVFCVLDAASNLHIWDLLKDDAHPVITEKITADRLTAMAVFGDSGQQNTYSGIALAYESGKIELQHFTQTLTVLVSDEDEHFLVHGFYHLRHFSCDSPVRFMMYSQASDAFISLHSDNTVSLFKSKLRKQALMGELPFLGLTATNIPGWIIGWGPGPIFTLLDSKLRHLDTADDALDICLCEPAEHSWELEGLQQHRTFTQLTLAPPQKDRPHRAFVAWGKVVTVVDLDDVVNSLFYCSKSNLLISCSADCTIRCWDVENSMAVDCVYTEQSKPPLCLGGTKNGHPCFSFSAKGVDLWILTAWYTLHSKLRGDEGVPLKQILVSHFPPSYPTRVVCVSADGRILLVSASTGAVLTYFKLEDRIICADYCLHRELLLALTEEGTLLQASTLTNPATLIQEWEGRGQGPWQHTECGTKRDAWNLPVPGPACCLVLYSSVTDPQTALEKWKSLREGKGCSQRNNRYVDNFKNK</sequence>
<evidence type="ECO:0000313" key="2">
    <source>
        <dbReference type="EMBL" id="MEQ2165418.1"/>
    </source>
</evidence>
<keyword evidence="1" id="KW-0853">WD repeat</keyword>
<dbReference type="Proteomes" id="UP001476798">
    <property type="component" value="Unassembled WGS sequence"/>
</dbReference>
<dbReference type="Gene3D" id="2.130.10.10">
    <property type="entry name" value="YVTN repeat-like/Quinoprotein amine dehydrogenase"/>
    <property type="match status" value="2"/>
</dbReference>
<gene>
    <name evidence="2" type="ORF">GOODEAATRI_016666</name>
</gene>
<protein>
    <submittedName>
        <fullName evidence="2">Uncharacterized protein</fullName>
    </submittedName>
</protein>
<evidence type="ECO:0000256" key="1">
    <source>
        <dbReference type="PROSITE-ProRule" id="PRU00221"/>
    </source>
</evidence>
<dbReference type="InterPro" id="IPR015943">
    <property type="entry name" value="WD40/YVTN_repeat-like_dom_sf"/>
</dbReference>
<organism evidence="2 3">
    <name type="scientific">Goodea atripinnis</name>
    <dbReference type="NCBI Taxonomy" id="208336"/>
    <lineage>
        <taxon>Eukaryota</taxon>
        <taxon>Metazoa</taxon>
        <taxon>Chordata</taxon>
        <taxon>Craniata</taxon>
        <taxon>Vertebrata</taxon>
        <taxon>Euteleostomi</taxon>
        <taxon>Actinopterygii</taxon>
        <taxon>Neopterygii</taxon>
        <taxon>Teleostei</taxon>
        <taxon>Neoteleostei</taxon>
        <taxon>Acanthomorphata</taxon>
        <taxon>Ovalentaria</taxon>
        <taxon>Atherinomorphae</taxon>
        <taxon>Cyprinodontiformes</taxon>
        <taxon>Goodeidae</taxon>
        <taxon>Goodea</taxon>
    </lineage>
</organism>
<dbReference type="PROSITE" id="PS50082">
    <property type="entry name" value="WD_REPEATS_2"/>
    <property type="match status" value="1"/>
</dbReference>
<dbReference type="SUPFAM" id="SSF50978">
    <property type="entry name" value="WD40 repeat-like"/>
    <property type="match status" value="1"/>
</dbReference>
<dbReference type="EMBL" id="JAHRIO010021294">
    <property type="protein sequence ID" value="MEQ2165418.1"/>
    <property type="molecule type" value="Genomic_DNA"/>
</dbReference>
<proteinExistence type="predicted"/>
<reference evidence="2 3" key="1">
    <citation type="submission" date="2021-06" db="EMBL/GenBank/DDBJ databases">
        <authorList>
            <person name="Palmer J.M."/>
        </authorList>
    </citation>
    <scope>NUCLEOTIDE SEQUENCE [LARGE SCALE GENOMIC DNA]</scope>
    <source>
        <strain evidence="2 3">GA_2019</strain>
        <tissue evidence="2">Muscle</tissue>
    </source>
</reference>
<dbReference type="InterPro" id="IPR036322">
    <property type="entry name" value="WD40_repeat_dom_sf"/>
</dbReference>
<dbReference type="PANTHER" id="PTHR16022:SF0">
    <property type="entry name" value="CYTOPLASMIC DYNEIN 2 INTERMEDIATE CHAIN 1"/>
    <property type="match status" value="1"/>
</dbReference>
<dbReference type="InterPro" id="IPR001680">
    <property type="entry name" value="WD40_rpt"/>
</dbReference>
<dbReference type="Pfam" id="PF00400">
    <property type="entry name" value="WD40"/>
    <property type="match status" value="1"/>
</dbReference>
<accession>A0ABV0N464</accession>
<comment type="caution">
    <text evidence="2">The sequence shown here is derived from an EMBL/GenBank/DDBJ whole genome shotgun (WGS) entry which is preliminary data.</text>
</comment>
<name>A0ABV0N464_9TELE</name>
<evidence type="ECO:0000313" key="3">
    <source>
        <dbReference type="Proteomes" id="UP001476798"/>
    </source>
</evidence>
<dbReference type="SMART" id="SM00320">
    <property type="entry name" value="WD40"/>
    <property type="match status" value="5"/>
</dbReference>
<feature type="repeat" description="WD" evidence="1">
    <location>
        <begin position="402"/>
        <end position="443"/>
    </location>
</feature>
<dbReference type="PANTHER" id="PTHR16022">
    <property type="entry name" value="WD REPEAT DOMAIN 60"/>
    <property type="match status" value="1"/>
</dbReference>